<dbReference type="Gene3D" id="3.40.225.10">
    <property type="entry name" value="Class II aldolase/adducin N-terminal domain"/>
    <property type="match status" value="1"/>
</dbReference>
<accession>A0ABW0PQU6</accession>
<dbReference type="InterPro" id="IPR036409">
    <property type="entry name" value="Aldolase_II/adducin_N_sf"/>
</dbReference>
<name>A0ABW0PQU6_9HYPH</name>
<dbReference type="InterPro" id="IPR050197">
    <property type="entry name" value="Aldolase_class_II_sugar_metab"/>
</dbReference>
<organism evidence="4 5">
    <name type="scientific">Kaistia terrae</name>
    <dbReference type="NCBI Taxonomy" id="537017"/>
    <lineage>
        <taxon>Bacteria</taxon>
        <taxon>Pseudomonadati</taxon>
        <taxon>Pseudomonadota</taxon>
        <taxon>Alphaproteobacteria</taxon>
        <taxon>Hyphomicrobiales</taxon>
        <taxon>Kaistiaceae</taxon>
        <taxon>Kaistia</taxon>
    </lineage>
</organism>
<dbReference type="PANTHER" id="PTHR22789">
    <property type="entry name" value="FUCULOSE PHOSPHATE ALDOLASE"/>
    <property type="match status" value="1"/>
</dbReference>
<proteinExistence type="predicted"/>
<dbReference type="Pfam" id="PF00596">
    <property type="entry name" value="Aldolase_II"/>
    <property type="match status" value="1"/>
</dbReference>
<dbReference type="SUPFAM" id="SSF53639">
    <property type="entry name" value="AraD/HMP-PK domain-like"/>
    <property type="match status" value="1"/>
</dbReference>
<dbReference type="SMART" id="SM01007">
    <property type="entry name" value="Aldolase_II"/>
    <property type="match status" value="1"/>
</dbReference>
<evidence type="ECO:0000313" key="4">
    <source>
        <dbReference type="EMBL" id="MFC5514905.1"/>
    </source>
</evidence>
<gene>
    <name evidence="4" type="ORF">ACFPP9_03900</name>
</gene>
<dbReference type="PANTHER" id="PTHR22789:SF0">
    <property type="entry name" value="3-OXO-TETRONATE 4-PHOSPHATE DECARBOXYLASE-RELATED"/>
    <property type="match status" value="1"/>
</dbReference>
<evidence type="ECO:0000256" key="1">
    <source>
        <dbReference type="ARBA" id="ARBA00022723"/>
    </source>
</evidence>
<keyword evidence="1" id="KW-0479">Metal-binding</keyword>
<keyword evidence="5" id="KW-1185">Reference proteome</keyword>
<sequence length="224" mass="24591">MTEADVRKQIIAHCLMMNENGLNQGVAGNISVRLGDRMLITPTSIAYDKLVPEDIVTMRFDGEYGAWEGPRPPSSEWRFHLDIMLSRPDVGAIVHSHPMYCTSIAITRRAIPACHYMIAAFGGTDVRCADYATYGTKELSINALKALENRSACLLANHGAISTGHDLQNAMWRAVELEAIAQQYFNALLMGGPVILSDEVMEETRIKGFSSNYAGQNAPSKNNA</sequence>
<dbReference type="InterPro" id="IPR001303">
    <property type="entry name" value="Aldolase_II/adducin_N"/>
</dbReference>
<dbReference type="Proteomes" id="UP001596150">
    <property type="component" value="Unassembled WGS sequence"/>
</dbReference>
<comment type="caution">
    <text evidence="4">The sequence shown here is derived from an EMBL/GenBank/DDBJ whole genome shotgun (WGS) entry which is preliminary data.</text>
</comment>
<evidence type="ECO:0000313" key="5">
    <source>
        <dbReference type="Proteomes" id="UP001596150"/>
    </source>
</evidence>
<dbReference type="RefSeq" id="WP_266342925.1">
    <property type="nucleotide sequence ID" value="NZ_JAPKNH010000002.1"/>
</dbReference>
<protein>
    <submittedName>
        <fullName evidence="4">Class II aldolase/adducin family protein</fullName>
    </submittedName>
</protein>
<keyword evidence="2" id="KW-0456">Lyase</keyword>
<reference evidence="5" key="1">
    <citation type="journal article" date="2019" name="Int. J. Syst. Evol. Microbiol.">
        <title>The Global Catalogue of Microorganisms (GCM) 10K type strain sequencing project: providing services to taxonomists for standard genome sequencing and annotation.</title>
        <authorList>
            <consortium name="The Broad Institute Genomics Platform"/>
            <consortium name="The Broad Institute Genome Sequencing Center for Infectious Disease"/>
            <person name="Wu L."/>
            <person name="Ma J."/>
        </authorList>
    </citation>
    <scope>NUCLEOTIDE SEQUENCE [LARGE SCALE GENOMIC DNA]</scope>
    <source>
        <strain evidence="5">KACC 12633</strain>
    </source>
</reference>
<evidence type="ECO:0000259" key="3">
    <source>
        <dbReference type="SMART" id="SM01007"/>
    </source>
</evidence>
<dbReference type="EMBL" id="JBHSML010000002">
    <property type="protein sequence ID" value="MFC5514905.1"/>
    <property type="molecule type" value="Genomic_DNA"/>
</dbReference>
<feature type="domain" description="Class II aldolase/adducin N-terminal" evidence="3">
    <location>
        <begin position="8"/>
        <end position="185"/>
    </location>
</feature>
<evidence type="ECO:0000256" key="2">
    <source>
        <dbReference type="ARBA" id="ARBA00023239"/>
    </source>
</evidence>